<keyword evidence="2" id="KW-0805">Transcription regulation</keyword>
<evidence type="ECO:0000259" key="5">
    <source>
        <dbReference type="Pfam" id="PF04198"/>
    </source>
</evidence>
<dbReference type="AlphaFoldDB" id="A0A1H3YZQ4"/>
<evidence type="ECO:0000256" key="1">
    <source>
        <dbReference type="ARBA" id="ARBA00010466"/>
    </source>
</evidence>
<dbReference type="SUPFAM" id="SSF100950">
    <property type="entry name" value="NagB/RpiA/CoA transferase-like"/>
    <property type="match status" value="1"/>
</dbReference>
<dbReference type="GO" id="GO:0003677">
    <property type="term" value="F:DNA binding"/>
    <property type="evidence" value="ECO:0007669"/>
    <property type="project" value="UniProtKB-KW"/>
</dbReference>
<dbReference type="EMBL" id="FNRQ01000001">
    <property type="protein sequence ID" value="SEA16907.1"/>
    <property type="molecule type" value="Genomic_DNA"/>
</dbReference>
<dbReference type="Pfam" id="PF04198">
    <property type="entry name" value="Sugar-bind"/>
    <property type="match status" value="1"/>
</dbReference>
<dbReference type="InterPro" id="IPR036388">
    <property type="entry name" value="WH-like_DNA-bd_sf"/>
</dbReference>
<dbReference type="Gene3D" id="1.10.10.10">
    <property type="entry name" value="Winged helix-like DNA-binding domain superfamily/Winged helix DNA-binding domain"/>
    <property type="match status" value="1"/>
</dbReference>
<comment type="similarity">
    <text evidence="1">Belongs to the SorC transcriptional regulatory family.</text>
</comment>
<evidence type="ECO:0000256" key="3">
    <source>
        <dbReference type="ARBA" id="ARBA00023125"/>
    </source>
</evidence>
<dbReference type="PANTHER" id="PTHR34294">
    <property type="entry name" value="TRANSCRIPTIONAL REGULATOR-RELATED"/>
    <property type="match status" value="1"/>
</dbReference>
<dbReference type="STRING" id="83784.SAMN05192564_101523"/>
<organism evidence="6 7">
    <name type="scientific">Paraburkholderia sartisoli</name>
    <dbReference type="NCBI Taxonomy" id="83784"/>
    <lineage>
        <taxon>Bacteria</taxon>
        <taxon>Pseudomonadati</taxon>
        <taxon>Pseudomonadota</taxon>
        <taxon>Betaproteobacteria</taxon>
        <taxon>Burkholderiales</taxon>
        <taxon>Burkholderiaceae</taxon>
        <taxon>Paraburkholderia</taxon>
    </lineage>
</organism>
<dbReference type="GO" id="GO:0030246">
    <property type="term" value="F:carbohydrate binding"/>
    <property type="evidence" value="ECO:0007669"/>
    <property type="project" value="InterPro"/>
</dbReference>
<dbReference type="InterPro" id="IPR051054">
    <property type="entry name" value="SorC_transcr_regulators"/>
</dbReference>
<accession>A0A1H3YZQ4</accession>
<dbReference type="InterPro" id="IPR037171">
    <property type="entry name" value="NagB/RpiA_transferase-like"/>
</dbReference>
<protein>
    <submittedName>
        <fullName evidence="6">DNA-binding transcriptional regulator LsrR, DeoR family</fullName>
    </submittedName>
</protein>
<name>A0A1H3YZQ4_9BURK</name>
<evidence type="ECO:0000256" key="2">
    <source>
        <dbReference type="ARBA" id="ARBA00023015"/>
    </source>
</evidence>
<gene>
    <name evidence="6" type="ORF">SAMN05192564_101523</name>
</gene>
<sequence length="332" mass="35420">MAKASVAPEPIENDEQNPARRLRLRAAWMYFVEEMTQNEIALKLGVGRVTVVRLLAAARERNEVKISIGDRLAECVESERLLEKRFGVDEVIVVPLSSRGADATGPVSAATGAYVSALVRPGMRIGVGWGRTLVSSLAFMNERTVDDVSVVSLLGGIMKARKFNPAEFAWRFASLYQADCYLMTAPLVVDSAATREALIERCGLGDIFELAKSLDAVVLSAAGTGPDATSHQSKFISNADRASVIKAGAVGDVLFNFFDANGELVDHPINERVMSVPLDIIKKVPVRVLAAGGASKVQALAGALKLLKPTVLITDEYTAKDVLKLAGPGGIG</sequence>
<dbReference type="Gene3D" id="3.40.50.1360">
    <property type="match status" value="1"/>
</dbReference>
<dbReference type="Proteomes" id="UP000198638">
    <property type="component" value="Unassembled WGS sequence"/>
</dbReference>
<keyword evidence="7" id="KW-1185">Reference proteome</keyword>
<dbReference type="InterPro" id="IPR007324">
    <property type="entry name" value="Sugar-bd_dom_put"/>
</dbReference>
<dbReference type="RefSeq" id="WP_245753097.1">
    <property type="nucleotide sequence ID" value="NZ_FNRQ01000001.1"/>
</dbReference>
<feature type="domain" description="Sugar-binding" evidence="5">
    <location>
        <begin position="71"/>
        <end position="324"/>
    </location>
</feature>
<proteinExistence type="inferred from homology"/>
<keyword evidence="4" id="KW-0804">Transcription</keyword>
<evidence type="ECO:0000256" key="4">
    <source>
        <dbReference type="ARBA" id="ARBA00023163"/>
    </source>
</evidence>
<evidence type="ECO:0000313" key="7">
    <source>
        <dbReference type="Proteomes" id="UP000198638"/>
    </source>
</evidence>
<dbReference type="PANTHER" id="PTHR34294:SF1">
    <property type="entry name" value="TRANSCRIPTIONAL REGULATOR LSRR"/>
    <property type="match status" value="1"/>
</dbReference>
<evidence type="ECO:0000313" key="6">
    <source>
        <dbReference type="EMBL" id="SEA16907.1"/>
    </source>
</evidence>
<reference evidence="7" key="1">
    <citation type="submission" date="2016-10" db="EMBL/GenBank/DDBJ databases">
        <authorList>
            <person name="Varghese N."/>
            <person name="Submissions S."/>
        </authorList>
    </citation>
    <scope>NUCLEOTIDE SEQUENCE [LARGE SCALE GENOMIC DNA]</scope>
    <source>
        <strain evidence="7">LMG 24000</strain>
    </source>
</reference>
<keyword evidence="3 6" id="KW-0238">DNA-binding</keyword>